<accession>A0A8B3RIN1</accession>
<evidence type="ECO:0000256" key="1">
    <source>
        <dbReference type="SAM" id="MobiDB-lite"/>
    </source>
</evidence>
<dbReference type="AlphaFoldDB" id="A0A8B3RIN1"/>
<dbReference type="EMBL" id="RSCO01000020">
    <property type="protein sequence ID" value="RYM95312.1"/>
    <property type="molecule type" value="Genomic_DNA"/>
</dbReference>
<sequence>MSTTYVQPLPDVQGRMSYTEFGGGKKRREHIANGTNRIVAQYGDMPSRGEFVAYCKENKLVHPNALNEGFELRVSWATDELDPNNPDDIQRGMEHAYLLCHELAPDSPCWVTMHTDGDGGCVHAHATIVNHDVRTGLAINKGDTSLYAPRVQAVNDELSRANGLQVLGADKSHTTWEERSATLDAKSFDRHLGDKIAFARDNADSMEAFKKNLEYAGVTLTETAKTDKKTGEVTTGWSYKAKDVWGPKMRTRKRRASKLCDEFTKDGIEAYFEEKQAQAEEQAQKAPTEPEVVAAVPEDVPQDVRTHQPPEPEPIPAVPEPDTPQEDFHVYEPSADDVSDMAGDLRRAYVRHCEGKGQNYMDDTYHRFVSVQADPHDAWLELHAEVARAREEFHRTKAELDAVKQQRKDFAVGMAIFRAVNRKSQSPMARMMADMYAMMFQQMMQAKREEAERKLYERRKAMWDAEKALKNELKRGEIGYKPHELPESLKRITEGYGRSDDDKSLGDW</sequence>
<feature type="region of interest" description="Disordered" evidence="1">
    <location>
        <begin position="489"/>
        <end position="508"/>
    </location>
</feature>
<dbReference type="Proteomes" id="UP000293613">
    <property type="component" value="Unassembled WGS sequence"/>
</dbReference>
<feature type="region of interest" description="Disordered" evidence="1">
    <location>
        <begin position="302"/>
        <end position="322"/>
    </location>
</feature>
<evidence type="ECO:0000313" key="3">
    <source>
        <dbReference type="Proteomes" id="UP000293613"/>
    </source>
</evidence>
<organism evidence="2 3">
    <name type="scientific">Bifidobacterium animalis subsp. lactis</name>
    <name type="common">Bifidobacterium lactis</name>
    <dbReference type="NCBI Taxonomy" id="302911"/>
    <lineage>
        <taxon>Bacteria</taxon>
        <taxon>Bacillati</taxon>
        <taxon>Actinomycetota</taxon>
        <taxon>Actinomycetes</taxon>
        <taxon>Bifidobacteriales</taxon>
        <taxon>Bifidobacteriaceae</taxon>
        <taxon>Bifidobacterium</taxon>
    </lineage>
</organism>
<dbReference type="RefSeq" id="WP_130077403.1">
    <property type="nucleotide sequence ID" value="NZ_RSCO01000020.1"/>
</dbReference>
<protein>
    <submittedName>
        <fullName evidence="2">Relaxase</fullName>
    </submittedName>
</protein>
<proteinExistence type="predicted"/>
<feature type="compositionally biased region" description="Pro residues" evidence="1">
    <location>
        <begin position="311"/>
        <end position="322"/>
    </location>
</feature>
<gene>
    <name evidence="2" type="ORF">PG2011B_0781</name>
</gene>
<name>A0A8B3RIN1_BIFAN</name>
<comment type="caution">
    <text evidence="2">The sequence shown here is derived from an EMBL/GenBank/DDBJ whole genome shotgun (WGS) entry which is preliminary data.</text>
</comment>
<reference evidence="2 3" key="1">
    <citation type="journal article" date="2019" name="Appl. Environ. Microbiol.">
        <title>Dissecting the evolutionary development of the Bifidobacterium animalis species through comparative genomics analyses.</title>
        <authorList>
            <person name="Lugli G.A."/>
            <person name="Mancino W."/>
            <person name="Milani C."/>
            <person name="Duranti S."/>
            <person name="Mancabelli L."/>
            <person name="Napoli S."/>
            <person name="Mangifesta M."/>
            <person name="Viappiani A."/>
            <person name="Anzalone R."/>
            <person name="Longhi G."/>
            <person name="van Sinderen D."/>
            <person name="Ventura M."/>
            <person name="Turroni F."/>
        </authorList>
    </citation>
    <scope>NUCLEOTIDE SEQUENCE [LARGE SCALE GENOMIC DNA]</scope>
    <source>
        <strain evidence="2 3">2011B</strain>
    </source>
</reference>
<evidence type="ECO:0000313" key="2">
    <source>
        <dbReference type="EMBL" id="RYM95312.1"/>
    </source>
</evidence>